<dbReference type="GO" id="GO:0016740">
    <property type="term" value="F:transferase activity"/>
    <property type="evidence" value="ECO:0007669"/>
    <property type="project" value="UniProtKB-KW"/>
</dbReference>
<sequence length="91" mass="10013">MEEGVADSKKKQARGSRSLKIHAIAKNEYHQGDSSNIDPRLIISDVPIALFCSRAHPEEKALATVTGSVVPQFFEEGLPSWGSLGFWSWNS</sequence>
<evidence type="ECO:0000313" key="2">
    <source>
        <dbReference type="Proteomes" id="UP000501690"/>
    </source>
</evidence>
<reference evidence="1 2" key="1">
    <citation type="submission" date="2019-04" db="EMBL/GenBank/DDBJ databases">
        <title>An improved genome assembly and genetic linkage map for asparagus bean, Vigna unguiculata ssp. sesquipedialis.</title>
        <authorList>
            <person name="Xia Q."/>
            <person name="Zhang R."/>
            <person name="Dong Y."/>
        </authorList>
    </citation>
    <scope>NUCLEOTIDE SEQUENCE [LARGE SCALE GENOMIC DNA]</scope>
    <source>
        <tissue evidence="1">Leaf</tissue>
    </source>
</reference>
<dbReference type="Proteomes" id="UP000501690">
    <property type="component" value="Linkage Group LG4"/>
</dbReference>
<protein>
    <submittedName>
        <fullName evidence="1">Dolichyl-phosphate beta-glucosyltransferase</fullName>
    </submittedName>
</protein>
<keyword evidence="1" id="KW-0808">Transferase</keyword>
<evidence type="ECO:0000313" key="1">
    <source>
        <dbReference type="EMBL" id="QCD90715.1"/>
    </source>
</evidence>
<keyword evidence="2" id="KW-1185">Reference proteome</keyword>
<gene>
    <name evidence="1" type="ORF">DEO72_LG4g1673</name>
</gene>
<accession>A0A4D6LQI8</accession>
<dbReference type="AlphaFoldDB" id="A0A4D6LQI8"/>
<dbReference type="EMBL" id="CP039348">
    <property type="protein sequence ID" value="QCD90715.1"/>
    <property type="molecule type" value="Genomic_DNA"/>
</dbReference>
<name>A0A4D6LQI8_VIGUN</name>
<proteinExistence type="predicted"/>
<organism evidence="1 2">
    <name type="scientific">Vigna unguiculata</name>
    <name type="common">Cowpea</name>
    <dbReference type="NCBI Taxonomy" id="3917"/>
    <lineage>
        <taxon>Eukaryota</taxon>
        <taxon>Viridiplantae</taxon>
        <taxon>Streptophyta</taxon>
        <taxon>Embryophyta</taxon>
        <taxon>Tracheophyta</taxon>
        <taxon>Spermatophyta</taxon>
        <taxon>Magnoliopsida</taxon>
        <taxon>eudicotyledons</taxon>
        <taxon>Gunneridae</taxon>
        <taxon>Pentapetalae</taxon>
        <taxon>rosids</taxon>
        <taxon>fabids</taxon>
        <taxon>Fabales</taxon>
        <taxon>Fabaceae</taxon>
        <taxon>Papilionoideae</taxon>
        <taxon>50 kb inversion clade</taxon>
        <taxon>NPAAA clade</taxon>
        <taxon>indigoferoid/millettioid clade</taxon>
        <taxon>Phaseoleae</taxon>
        <taxon>Vigna</taxon>
    </lineage>
</organism>